<evidence type="ECO:0000256" key="8">
    <source>
        <dbReference type="SAM" id="MobiDB-lite"/>
    </source>
</evidence>
<organism evidence="10 11">
    <name type="scientific">Streptomyces kunmingensis</name>
    <dbReference type="NCBI Taxonomy" id="68225"/>
    <lineage>
        <taxon>Bacteria</taxon>
        <taxon>Bacillati</taxon>
        <taxon>Actinomycetota</taxon>
        <taxon>Actinomycetes</taxon>
        <taxon>Kitasatosporales</taxon>
        <taxon>Streptomycetaceae</taxon>
        <taxon>Streptomyces</taxon>
    </lineage>
</organism>
<evidence type="ECO:0000256" key="7">
    <source>
        <dbReference type="ARBA" id="ARBA00023136"/>
    </source>
</evidence>
<keyword evidence="5 10" id="KW-0067">ATP-binding</keyword>
<keyword evidence="3" id="KW-0812">Transmembrane</keyword>
<keyword evidence="2" id="KW-0813">Transport</keyword>
<dbReference type="SUPFAM" id="SSF52540">
    <property type="entry name" value="P-loop containing nucleoside triphosphate hydrolases"/>
    <property type="match status" value="1"/>
</dbReference>
<feature type="domain" description="ABC transporter" evidence="9">
    <location>
        <begin position="18"/>
        <end position="241"/>
    </location>
</feature>
<dbReference type="InterPro" id="IPR003439">
    <property type="entry name" value="ABC_transporter-like_ATP-bd"/>
</dbReference>
<keyword evidence="4" id="KW-0547">Nucleotide-binding</keyword>
<keyword evidence="6" id="KW-1133">Transmembrane helix</keyword>
<dbReference type="Proteomes" id="UP001352223">
    <property type="component" value="Unassembled WGS sequence"/>
</dbReference>
<protein>
    <submittedName>
        <fullName evidence="10">ABC transporter ATP-binding protein</fullName>
    </submittedName>
</protein>
<dbReference type="EMBL" id="JAOZYB010000308">
    <property type="protein sequence ID" value="MEB3964273.1"/>
    <property type="molecule type" value="Genomic_DNA"/>
</dbReference>
<evidence type="ECO:0000256" key="6">
    <source>
        <dbReference type="ARBA" id="ARBA00022989"/>
    </source>
</evidence>
<dbReference type="PANTHER" id="PTHR48041:SF139">
    <property type="entry name" value="PROTEIN SCARLET"/>
    <property type="match status" value="1"/>
</dbReference>
<reference evidence="10 11" key="1">
    <citation type="submission" date="2022-10" db="EMBL/GenBank/DDBJ databases">
        <authorList>
            <person name="Xie J."/>
            <person name="Shen N."/>
        </authorList>
    </citation>
    <scope>NUCLEOTIDE SEQUENCE [LARGE SCALE GENOMIC DNA]</scope>
    <source>
        <strain evidence="10 11">DSM 41681</strain>
    </source>
</reference>
<evidence type="ECO:0000313" key="10">
    <source>
        <dbReference type="EMBL" id="MEB3964273.1"/>
    </source>
</evidence>
<feature type="compositionally biased region" description="Low complexity" evidence="8">
    <location>
        <begin position="261"/>
        <end position="278"/>
    </location>
</feature>
<sequence length="278" mass="27785">MTDTGTTRTRPAAPGARLEAIGVGVAVRGGREVLRGIDLTVAPGRLVAVAGGSGAGKTLLLETLAAVRRPGRGKVLHDGADPGEAQVASGFVPQDDIVHRGLPLRRALGYSARLRGAGTDAVEQVLDGLGLAVRGDQAVGTLSGGERKRASIAVELLVRPRVLFLDEPTSGLDPATAAGLMETLATLAASGVTVVMTTHAPADLARCDEVVFLTPSGALAAVGAPEDVMSRYGVGTFEEVYGAVAAGSTAAPSPSPELPRPRAAAPAAAASAAASALP</sequence>
<evidence type="ECO:0000256" key="5">
    <source>
        <dbReference type="ARBA" id="ARBA00022840"/>
    </source>
</evidence>
<evidence type="ECO:0000256" key="1">
    <source>
        <dbReference type="ARBA" id="ARBA00004141"/>
    </source>
</evidence>
<feature type="non-terminal residue" evidence="10">
    <location>
        <position position="278"/>
    </location>
</feature>
<comment type="caution">
    <text evidence="10">The sequence shown here is derived from an EMBL/GenBank/DDBJ whole genome shotgun (WGS) entry which is preliminary data.</text>
</comment>
<dbReference type="Gene3D" id="3.40.50.300">
    <property type="entry name" value="P-loop containing nucleotide triphosphate hydrolases"/>
    <property type="match status" value="1"/>
</dbReference>
<dbReference type="Pfam" id="PF00005">
    <property type="entry name" value="ABC_tran"/>
    <property type="match status" value="1"/>
</dbReference>
<evidence type="ECO:0000256" key="4">
    <source>
        <dbReference type="ARBA" id="ARBA00022741"/>
    </source>
</evidence>
<dbReference type="PROSITE" id="PS00211">
    <property type="entry name" value="ABC_TRANSPORTER_1"/>
    <property type="match status" value="1"/>
</dbReference>
<dbReference type="InterPro" id="IPR050352">
    <property type="entry name" value="ABCG_transporters"/>
</dbReference>
<dbReference type="InterPro" id="IPR003593">
    <property type="entry name" value="AAA+_ATPase"/>
</dbReference>
<accession>A0ABU6CHS2</accession>
<dbReference type="RefSeq" id="WP_324771996.1">
    <property type="nucleotide sequence ID" value="NZ_JAOZYB010000308.1"/>
</dbReference>
<evidence type="ECO:0000259" key="9">
    <source>
        <dbReference type="PROSITE" id="PS50893"/>
    </source>
</evidence>
<dbReference type="PROSITE" id="PS50893">
    <property type="entry name" value="ABC_TRANSPORTER_2"/>
    <property type="match status" value="1"/>
</dbReference>
<evidence type="ECO:0000256" key="3">
    <source>
        <dbReference type="ARBA" id="ARBA00022692"/>
    </source>
</evidence>
<name>A0ABU6CHS2_9ACTN</name>
<dbReference type="SMART" id="SM00382">
    <property type="entry name" value="AAA"/>
    <property type="match status" value="1"/>
</dbReference>
<comment type="subcellular location">
    <subcellularLocation>
        <location evidence="1">Membrane</location>
        <topology evidence="1">Multi-pass membrane protein</topology>
    </subcellularLocation>
</comment>
<evidence type="ECO:0000313" key="11">
    <source>
        <dbReference type="Proteomes" id="UP001352223"/>
    </source>
</evidence>
<keyword evidence="7" id="KW-0472">Membrane</keyword>
<gene>
    <name evidence="10" type="ORF">OKJ48_29120</name>
</gene>
<proteinExistence type="predicted"/>
<dbReference type="InterPro" id="IPR027417">
    <property type="entry name" value="P-loop_NTPase"/>
</dbReference>
<dbReference type="GO" id="GO:0005524">
    <property type="term" value="F:ATP binding"/>
    <property type="evidence" value="ECO:0007669"/>
    <property type="project" value="UniProtKB-KW"/>
</dbReference>
<keyword evidence="11" id="KW-1185">Reference proteome</keyword>
<evidence type="ECO:0000256" key="2">
    <source>
        <dbReference type="ARBA" id="ARBA00022448"/>
    </source>
</evidence>
<dbReference type="PANTHER" id="PTHR48041">
    <property type="entry name" value="ABC TRANSPORTER G FAMILY MEMBER 28"/>
    <property type="match status" value="1"/>
</dbReference>
<dbReference type="InterPro" id="IPR017871">
    <property type="entry name" value="ABC_transporter-like_CS"/>
</dbReference>
<feature type="region of interest" description="Disordered" evidence="8">
    <location>
        <begin position="247"/>
        <end position="278"/>
    </location>
</feature>